<dbReference type="InterPro" id="IPR011701">
    <property type="entry name" value="MFS"/>
</dbReference>
<dbReference type="AlphaFoldDB" id="A0A937W140"/>
<feature type="transmembrane region" description="Helical" evidence="8">
    <location>
        <begin position="173"/>
        <end position="192"/>
    </location>
</feature>
<evidence type="ECO:0000256" key="6">
    <source>
        <dbReference type="ARBA" id="ARBA00022989"/>
    </source>
</evidence>
<feature type="transmembrane region" description="Helical" evidence="8">
    <location>
        <begin position="48"/>
        <end position="72"/>
    </location>
</feature>
<comment type="subcellular location">
    <subcellularLocation>
        <location evidence="1">Cell membrane</location>
        <topology evidence="1">Multi-pass membrane protein</topology>
    </subcellularLocation>
</comment>
<feature type="transmembrane region" description="Helical" evidence="8">
    <location>
        <begin position="116"/>
        <end position="135"/>
    </location>
</feature>
<feature type="transmembrane region" description="Helical" evidence="8">
    <location>
        <begin position="237"/>
        <end position="254"/>
    </location>
</feature>
<evidence type="ECO:0000313" key="11">
    <source>
        <dbReference type="Proteomes" id="UP000712673"/>
    </source>
</evidence>
<name>A0A937W140_UNCTE</name>
<dbReference type="GO" id="GO:0022857">
    <property type="term" value="F:transmembrane transporter activity"/>
    <property type="evidence" value="ECO:0007669"/>
    <property type="project" value="InterPro"/>
</dbReference>
<sequence>MAPLRLQGERSVLAHDSVLVDHTQGNGYNPCMLTDSPPAPSLSEASRWVLALTILLGQITLAFSMFAVAVALPSIMNALNGDVTTIHWVMTGFQIARTVPMPAMGWLSSLIGHRNLYIAGLFLTVIATICCGLAWNLESLIVFRVLQGLGAAPAQVTGMVILYEAFPPGQRGLVLGLLLLAGSLGPTIGPSLGGYLVQEYTWRAMFYLSLPTAVLSFILTPLVLTKKAKPPRPAFDIWGLLSMAIWVISLLLAISQGQREGWDSTYIRSLFAIAGVSFLVFLVLEMYGTHPFVDLGLYRNGRFVIASLAAFLFDSAFNGANFIVALMLQQAFHFTPSQAGLILAPGAIAMGLMGLVAGRLADRLEPRVPIFLGLSLQALAMYALAYTTVEHGTGWLTLLVVVYRTSFGCVYTPLTSILLKTLPPDRLSMGSGLDGIHRGFGSAFGIALGSMIVERQTLAHLVALGESHEVQSLSVQEATQAVTAVLAESGRGHGFTDVLTVLSDALRQFAQITAYQDTFMALCG</sequence>
<feature type="transmembrane region" description="Helical" evidence="8">
    <location>
        <begin position="204"/>
        <end position="225"/>
    </location>
</feature>
<feature type="non-terminal residue" evidence="10">
    <location>
        <position position="524"/>
    </location>
</feature>
<accession>A0A937W140</accession>
<dbReference type="Proteomes" id="UP000712673">
    <property type="component" value="Unassembled WGS sequence"/>
</dbReference>
<dbReference type="InterPro" id="IPR036259">
    <property type="entry name" value="MFS_trans_sf"/>
</dbReference>
<dbReference type="EMBL" id="VGLS01000119">
    <property type="protein sequence ID" value="MBM3223271.1"/>
    <property type="molecule type" value="Genomic_DNA"/>
</dbReference>
<dbReference type="PANTHER" id="PTHR42718:SF9">
    <property type="entry name" value="MAJOR FACILITATOR SUPERFAMILY MULTIDRUG TRANSPORTER MFSC"/>
    <property type="match status" value="1"/>
</dbReference>
<dbReference type="InterPro" id="IPR004638">
    <property type="entry name" value="EmrB-like"/>
</dbReference>
<feature type="transmembrane region" description="Helical" evidence="8">
    <location>
        <begin position="266"/>
        <end position="284"/>
    </location>
</feature>
<evidence type="ECO:0000313" key="10">
    <source>
        <dbReference type="EMBL" id="MBM3223271.1"/>
    </source>
</evidence>
<dbReference type="GO" id="GO:0005886">
    <property type="term" value="C:plasma membrane"/>
    <property type="evidence" value="ECO:0007669"/>
    <property type="project" value="UniProtKB-SubCell"/>
</dbReference>
<dbReference type="NCBIfam" id="TIGR00711">
    <property type="entry name" value="efflux_EmrB"/>
    <property type="match status" value="1"/>
</dbReference>
<keyword evidence="4" id="KW-1003">Cell membrane</keyword>
<evidence type="ECO:0000256" key="5">
    <source>
        <dbReference type="ARBA" id="ARBA00022692"/>
    </source>
</evidence>
<evidence type="ECO:0000259" key="9">
    <source>
        <dbReference type="PROSITE" id="PS50850"/>
    </source>
</evidence>
<evidence type="ECO:0000256" key="3">
    <source>
        <dbReference type="ARBA" id="ARBA00022448"/>
    </source>
</evidence>
<feature type="domain" description="Major facilitator superfamily (MFS) profile" evidence="9">
    <location>
        <begin position="50"/>
        <end position="524"/>
    </location>
</feature>
<keyword evidence="7 8" id="KW-0472">Membrane</keyword>
<dbReference type="InterPro" id="IPR020846">
    <property type="entry name" value="MFS_dom"/>
</dbReference>
<reference evidence="10" key="1">
    <citation type="submission" date="2019-03" db="EMBL/GenBank/DDBJ databases">
        <title>Lake Tanganyika Metagenome-Assembled Genomes (MAGs).</title>
        <authorList>
            <person name="Tran P."/>
        </authorList>
    </citation>
    <scope>NUCLEOTIDE SEQUENCE</scope>
    <source>
        <strain evidence="10">K_DeepCast_65m_m2_066</strain>
    </source>
</reference>
<feature type="transmembrane region" description="Helical" evidence="8">
    <location>
        <begin position="339"/>
        <end position="358"/>
    </location>
</feature>
<dbReference type="PROSITE" id="PS50850">
    <property type="entry name" value="MFS"/>
    <property type="match status" value="1"/>
</dbReference>
<keyword evidence="5 8" id="KW-0812">Transmembrane</keyword>
<proteinExistence type="inferred from homology"/>
<dbReference type="Gene3D" id="1.20.1720.10">
    <property type="entry name" value="Multidrug resistance protein D"/>
    <property type="match status" value="1"/>
</dbReference>
<keyword evidence="6 8" id="KW-1133">Transmembrane helix</keyword>
<comment type="caution">
    <text evidence="10">The sequence shown here is derived from an EMBL/GenBank/DDBJ whole genome shotgun (WGS) entry which is preliminary data.</text>
</comment>
<dbReference type="SUPFAM" id="SSF103473">
    <property type="entry name" value="MFS general substrate transporter"/>
    <property type="match status" value="1"/>
</dbReference>
<evidence type="ECO:0000256" key="8">
    <source>
        <dbReference type="SAM" id="Phobius"/>
    </source>
</evidence>
<evidence type="ECO:0000256" key="4">
    <source>
        <dbReference type="ARBA" id="ARBA00022475"/>
    </source>
</evidence>
<evidence type="ECO:0000256" key="7">
    <source>
        <dbReference type="ARBA" id="ARBA00023136"/>
    </source>
</evidence>
<feature type="transmembrane region" description="Helical" evidence="8">
    <location>
        <begin position="304"/>
        <end position="327"/>
    </location>
</feature>
<gene>
    <name evidence="10" type="ORF">FJZ47_05645</name>
</gene>
<feature type="transmembrane region" description="Helical" evidence="8">
    <location>
        <begin position="141"/>
        <end position="166"/>
    </location>
</feature>
<evidence type="ECO:0000256" key="1">
    <source>
        <dbReference type="ARBA" id="ARBA00004651"/>
    </source>
</evidence>
<organism evidence="10 11">
    <name type="scientific">Tectimicrobiota bacterium</name>
    <dbReference type="NCBI Taxonomy" id="2528274"/>
    <lineage>
        <taxon>Bacteria</taxon>
        <taxon>Pseudomonadati</taxon>
        <taxon>Nitrospinota/Tectimicrobiota group</taxon>
        <taxon>Candidatus Tectimicrobiota</taxon>
    </lineage>
</organism>
<comment type="similarity">
    <text evidence="2">Belongs to the major facilitator superfamily. EmrB family.</text>
</comment>
<keyword evidence="3" id="KW-0813">Transport</keyword>
<dbReference type="PRINTS" id="PR01036">
    <property type="entry name" value="TCRTETB"/>
</dbReference>
<evidence type="ECO:0000256" key="2">
    <source>
        <dbReference type="ARBA" id="ARBA00008537"/>
    </source>
</evidence>
<dbReference type="Gene3D" id="1.20.1250.20">
    <property type="entry name" value="MFS general substrate transporter like domains"/>
    <property type="match status" value="1"/>
</dbReference>
<protein>
    <submittedName>
        <fullName evidence="10">DHA2 family efflux MFS transporter permease subunit</fullName>
    </submittedName>
</protein>
<dbReference type="Pfam" id="PF07690">
    <property type="entry name" value="MFS_1"/>
    <property type="match status" value="1"/>
</dbReference>
<dbReference type="PANTHER" id="PTHR42718">
    <property type="entry name" value="MAJOR FACILITATOR SUPERFAMILY MULTIDRUG TRANSPORTER MFSC"/>
    <property type="match status" value="1"/>
</dbReference>